<evidence type="ECO:0000313" key="1">
    <source>
        <dbReference type="EMBL" id="GAF87166.1"/>
    </source>
</evidence>
<reference evidence="1" key="1">
    <citation type="journal article" date="2014" name="Front. Microbiol.">
        <title>High frequency of phylogenetically diverse reductive dehalogenase-homologous genes in deep subseafloor sedimentary metagenomes.</title>
        <authorList>
            <person name="Kawai M."/>
            <person name="Futagami T."/>
            <person name="Toyoda A."/>
            <person name="Takaki Y."/>
            <person name="Nishi S."/>
            <person name="Hori S."/>
            <person name="Arai W."/>
            <person name="Tsubouchi T."/>
            <person name="Morono Y."/>
            <person name="Uchiyama I."/>
            <person name="Ito T."/>
            <person name="Fujiyama A."/>
            <person name="Inagaki F."/>
            <person name="Takami H."/>
        </authorList>
    </citation>
    <scope>NUCLEOTIDE SEQUENCE</scope>
    <source>
        <strain evidence="1">Expedition CK06-06</strain>
    </source>
</reference>
<name>X0TIR9_9ZZZZ</name>
<protein>
    <submittedName>
        <fullName evidence="1">Uncharacterized protein</fullName>
    </submittedName>
</protein>
<sequence>GVSLQAGKDDYLFPTNGILNPQSSFFDQFWFHRLSWTYGRIQGNMIAFDEDATYSVSMYKRPGSGQHKLYVPLGGDVSMIPDKRKVSEEDTGIKHMAEVEEGGFVLQKGGAKATWKTTTFPVCPLAMVVTEKKLLVAGFMDAIDPKDPWANIEGRKNSVLWILSKQDGTILERHNLETLPVWNGMAAANGKIFISLKNGKLVCMGE</sequence>
<proteinExistence type="predicted"/>
<accession>X0TIR9</accession>
<organism evidence="1">
    <name type="scientific">marine sediment metagenome</name>
    <dbReference type="NCBI Taxonomy" id="412755"/>
    <lineage>
        <taxon>unclassified sequences</taxon>
        <taxon>metagenomes</taxon>
        <taxon>ecological metagenomes</taxon>
    </lineage>
</organism>
<dbReference type="EMBL" id="BARS01016425">
    <property type="protein sequence ID" value="GAF87166.1"/>
    <property type="molecule type" value="Genomic_DNA"/>
</dbReference>
<gene>
    <name evidence="1" type="ORF">S01H1_27034</name>
</gene>
<dbReference type="AlphaFoldDB" id="X0TIR9"/>
<comment type="caution">
    <text evidence="1">The sequence shown here is derived from an EMBL/GenBank/DDBJ whole genome shotgun (WGS) entry which is preliminary data.</text>
</comment>
<feature type="non-terminal residue" evidence="1">
    <location>
        <position position="1"/>
    </location>
</feature>